<dbReference type="CDD" id="cd09534">
    <property type="entry name" value="SAM_Ste11_fungal"/>
    <property type="match status" value="1"/>
</dbReference>
<feature type="compositionally biased region" description="Polar residues" evidence="11">
    <location>
        <begin position="154"/>
        <end position="164"/>
    </location>
</feature>
<feature type="compositionally biased region" description="Basic and acidic residues" evidence="11">
    <location>
        <begin position="622"/>
        <end position="631"/>
    </location>
</feature>
<feature type="region of interest" description="Disordered" evidence="11">
    <location>
        <begin position="1"/>
        <end position="62"/>
    </location>
</feature>
<dbReference type="InterPro" id="IPR011009">
    <property type="entry name" value="Kinase-like_dom_sf"/>
</dbReference>
<feature type="compositionally biased region" description="Low complexity" evidence="11">
    <location>
        <begin position="772"/>
        <end position="784"/>
    </location>
</feature>
<sequence>MAAVAVNGSLHNASDSSDSPPTPASPSFQIQPGRSFVRGQSSPFPSTPTSGQMPSPLDPPPGMSYADFIRTWSDGHVARWLADIKCAHHAATFSANDIRGDILLELDQTTLQEMGISSIGDRLRVINAVKALRLRATKSYSSPVIEQRVPSRLDISTDSINPNASDPAETSPATRRRNGRPARLHLSPDIQNDLPRLIRGEPPDSARSNHAPSVVIRPLPLPNPHPVNNGTPISTTSTASSSGATPISNHSSRTNLPPLPPPPRGQPPLPPSTRTSSRNAMNQSANGRRTPTPGDNTPNLLSPSPGNWHNYSLPADPRPGNPGGGKTPQSSRSTSPLPARPGSRNGTSNMNPSVTTSPNNKRTTPGNGVHPYSTGLAGSCHTRDSQTCLPFRNSLPTRNPPSYTAGNRQFNPSTPSHSNAPSLEDLRRKLVKFYLPDEGLTYTIDVDTCAGGVEILVKVLKKFGKGGRGLGEESGMDHVTTEDGGLSVDGWGVYLENGSGDLLTEGELLSVCHAPLDHPTRENPLVLRRIARARRDGGNNSPSQSKFLNPTSKATKRASSLSILNDLGVADPERALVPPSPTSSSVPLPQMPNRPSKLRNFFGQRPPSELITNHLTEFFPNTEKKVLERTKRQSMMARSNTVSSRMSRMSRTSTASVASWNPPPPSRFSSSTQGSGQTRRASSHYSPRASLSSMAPPPLPEKPMRDDASVLTTEDVPRMSLSTEDGQSVDLDREIEEVSSTGPPQLLPPIPFPTESFSESLENLTDPARISRASSNASNRMSYMTELRSKRDRTDTASLMTVDEITKEMENRRLSRRESMAIRPDSSDTDEWTEVENEEGDTKVESEDEEETTYINDEDSASEEADDEDEEGPVVKKITNKWIKGALIGQGSFGKVYLGMDASTGRLMAVKQVELPTGSAPNLERKQSMLTALEHEIELLQDLQHENIVQYLYSTAEDDCLNIFLEYVPGGSVTALLRNYGAFEETLVSNFTRQISQGLIYLHERGIIHRDIKGANILVDNKGGVKISDFGISKKVDVQALTGARVHRPSLQGSVFWMPPEVVKQSAHTPKADIWSVGCLVVEMLTGEHPWASLTQMQAIFKIGSSAKPTIPSDISTEAHDFLTRTFDVDYEARPSASELLQHPFITRKP</sequence>
<feature type="compositionally biased region" description="Polar residues" evidence="11">
    <location>
        <begin position="28"/>
        <end position="53"/>
    </location>
</feature>
<feature type="compositionally biased region" description="Polar residues" evidence="11">
    <location>
        <begin position="327"/>
        <end position="336"/>
    </location>
</feature>
<dbReference type="InterPro" id="IPR017441">
    <property type="entry name" value="Protein_kinase_ATP_BS"/>
</dbReference>
<dbReference type="InterPro" id="IPR029458">
    <property type="entry name" value="Ras-bd_By2"/>
</dbReference>
<dbReference type="InterPro" id="IPR000719">
    <property type="entry name" value="Prot_kinase_dom"/>
</dbReference>
<feature type="binding site" evidence="10">
    <location>
        <position position="911"/>
    </location>
    <ligand>
        <name>ATP</name>
        <dbReference type="ChEBI" id="CHEBI:30616"/>
    </ligand>
</feature>
<dbReference type="EMBL" id="ML769617">
    <property type="protein sequence ID" value="KAE9391643.1"/>
    <property type="molecule type" value="Genomic_DNA"/>
</dbReference>
<feature type="compositionally biased region" description="Basic residues" evidence="11">
    <location>
        <begin position="174"/>
        <end position="183"/>
    </location>
</feature>
<evidence type="ECO:0000256" key="5">
    <source>
        <dbReference type="ARBA" id="ARBA00022741"/>
    </source>
</evidence>
<dbReference type="Pfam" id="PF14847">
    <property type="entry name" value="Ras_bdg_2"/>
    <property type="match status" value="1"/>
</dbReference>
<dbReference type="InterPro" id="IPR001660">
    <property type="entry name" value="SAM"/>
</dbReference>
<dbReference type="Proteomes" id="UP000799118">
    <property type="component" value="Unassembled WGS sequence"/>
</dbReference>
<dbReference type="EC" id="2.7.11.25" evidence="2"/>
<dbReference type="Pfam" id="PF00069">
    <property type="entry name" value="Pkinase"/>
    <property type="match status" value="1"/>
</dbReference>
<feature type="compositionally biased region" description="Polar residues" evidence="11">
    <location>
        <begin position="279"/>
        <end position="310"/>
    </location>
</feature>
<keyword evidence="5 10" id="KW-0547">Nucleotide-binding</keyword>
<feature type="compositionally biased region" description="Low complexity" evidence="11">
    <location>
        <begin position="641"/>
        <end position="659"/>
    </location>
</feature>
<dbReference type="SMART" id="SM01304">
    <property type="entry name" value="Ras_bdg_2"/>
    <property type="match status" value="1"/>
</dbReference>
<evidence type="ECO:0000256" key="10">
    <source>
        <dbReference type="PROSITE-ProRule" id="PRU10141"/>
    </source>
</evidence>
<dbReference type="SUPFAM" id="SSF56112">
    <property type="entry name" value="Protein kinase-like (PK-like)"/>
    <property type="match status" value="1"/>
</dbReference>
<evidence type="ECO:0000256" key="4">
    <source>
        <dbReference type="ARBA" id="ARBA00022679"/>
    </source>
</evidence>
<dbReference type="PROSITE" id="PS00108">
    <property type="entry name" value="PROTEIN_KINASE_ST"/>
    <property type="match status" value="1"/>
</dbReference>
<dbReference type="InterPro" id="IPR008271">
    <property type="entry name" value="Ser/Thr_kinase_AS"/>
</dbReference>
<feature type="region of interest" description="Disordered" evidence="11">
    <location>
        <begin position="772"/>
        <end position="793"/>
    </location>
</feature>
<keyword evidence="15" id="KW-1185">Reference proteome</keyword>
<feature type="region of interest" description="Disordered" evidence="11">
    <location>
        <begin position="622"/>
        <end position="705"/>
    </location>
</feature>
<dbReference type="SMART" id="SM00454">
    <property type="entry name" value="SAM"/>
    <property type="match status" value="1"/>
</dbReference>
<feature type="region of interest" description="Disordered" evidence="11">
    <location>
        <begin position="153"/>
        <end position="423"/>
    </location>
</feature>
<feature type="compositionally biased region" description="Polar residues" evidence="11">
    <location>
        <begin position="344"/>
        <end position="366"/>
    </location>
</feature>
<evidence type="ECO:0000313" key="14">
    <source>
        <dbReference type="EMBL" id="KAE9391643.1"/>
    </source>
</evidence>
<dbReference type="Gene3D" id="1.10.510.10">
    <property type="entry name" value="Transferase(Phosphotransferase) domain 1"/>
    <property type="match status" value="1"/>
</dbReference>
<feature type="compositionally biased region" description="Basic and acidic residues" evidence="11">
    <location>
        <begin position="811"/>
        <end position="820"/>
    </location>
</feature>
<evidence type="ECO:0000259" key="13">
    <source>
        <dbReference type="PROSITE" id="PS50105"/>
    </source>
</evidence>
<dbReference type="Pfam" id="PF07647">
    <property type="entry name" value="SAM_2"/>
    <property type="match status" value="1"/>
</dbReference>
<accession>A0A6A4H1P1</accession>
<dbReference type="GO" id="GO:0005524">
    <property type="term" value="F:ATP binding"/>
    <property type="evidence" value="ECO:0007669"/>
    <property type="project" value="UniProtKB-UniRule"/>
</dbReference>
<feature type="domain" description="Protein kinase" evidence="12">
    <location>
        <begin position="882"/>
        <end position="1146"/>
    </location>
</feature>
<comment type="similarity">
    <text evidence="1">Belongs to the protein kinase superfamily. STE Ser/Thr protein kinase family. MAP kinase kinase kinase subfamily.</text>
</comment>
<dbReference type="GO" id="GO:0004709">
    <property type="term" value="F:MAP kinase kinase kinase activity"/>
    <property type="evidence" value="ECO:0007669"/>
    <property type="project" value="UniProtKB-EC"/>
</dbReference>
<dbReference type="PROSITE" id="PS50105">
    <property type="entry name" value="SAM_DOMAIN"/>
    <property type="match status" value="1"/>
</dbReference>
<dbReference type="PANTHER" id="PTHR11584:SF369">
    <property type="entry name" value="MITOGEN-ACTIVATED PROTEIN KINASE KINASE KINASE 19-RELATED"/>
    <property type="match status" value="1"/>
</dbReference>
<evidence type="ECO:0000256" key="7">
    <source>
        <dbReference type="ARBA" id="ARBA00022840"/>
    </source>
</evidence>
<feature type="compositionally biased region" description="Pro residues" evidence="11">
    <location>
        <begin position="257"/>
        <end position="271"/>
    </location>
</feature>
<comment type="catalytic activity">
    <reaction evidence="9">
        <text>L-seryl-[protein] + ATP = O-phospho-L-seryl-[protein] + ADP + H(+)</text>
        <dbReference type="Rhea" id="RHEA:17989"/>
        <dbReference type="Rhea" id="RHEA-COMP:9863"/>
        <dbReference type="Rhea" id="RHEA-COMP:11604"/>
        <dbReference type="ChEBI" id="CHEBI:15378"/>
        <dbReference type="ChEBI" id="CHEBI:29999"/>
        <dbReference type="ChEBI" id="CHEBI:30616"/>
        <dbReference type="ChEBI" id="CHEBI:83421"/>
        <dbReference type="ChEBI" id="CHEBI:456216"/>
        <dbReference type="EC" id="2.7.11.25"/>
    </reaction>
</comment>
<dbReference type="Gene3D" id="1.10.150.50">
    <property type="entry name" value="Transcription Factor, Ets-1"/>
    <property type="match status" value="1"/>
</dbReference>
<feature type="compositionally biased region" description="Acidic residues" evidence="11">
    <location>
        <begin position="827"/>
        <end position="839"/>
    </location>
</feature>
<dbReference type="OrthoDB" id="266718at2759"/>
<feature type="compositionally biased region" description="Polar residues" evidence="11">
    <location>
        <begin position="538"/>
        <end position="555"/>
    </location>
</feature>
<evidence type="ECO:0000313" key="15">
    <source>
        <dbReference type="Proteomes" id="UP000799118"/>
    </source>
</evidence>
<keyword evidence="7 10" id="KW-0067">ATP-binding</keyword>
<reference evidence="14" key="1">
    <citation type="journal article" date="2019" name="Environ. Microbiol.">
        <title>Fungal ecological strategies reflected in gene transcription - a case study of two litter decomposers.</title>
        <authorList>
            <person name="Barbi F."/>
            <person name="Kohler A."/>
            <person name="Barry K."/>
            <person name="Baskaran P."/>
            <person name="Daum C."/>
            <person name="Fauchery L."/>
            <person name="Ihrmark K."/>
            <person name="Kuo A."/>
            <person name="LaButti K."/>
            <person name="Lipzen A."/>
            <person name="Morin E."/>
            <person name="Grigoriev I.V."/>
            <person name="Henrissat B."/>
            <person name="Lindahl B."/>
            <person name="Martin F."/>
        </authorList>
    </citation>
    <scope>NUCLEOTIDE SEQUENCE</scope>
    <source>
        <strain evidence="14">JB14</strain>
    </source>
</reference>
<evidence type="ECO:0000256" key="2">
    <source>
        <dbReference type="ARBA" id="ARBA00012406"/>
    </source>
</evidence>
<dbReference type="PROSITE" id="PS00107">
    <property type="entry name" value="PROTEIN_KINASE_ATP"/>
    <property type="match status" value="1"/>
</dbReference>
<dbReference type="PANTHER" id="PTHR11584">
    <property type="entry name" value="SERINE/THREONINE PROTEIN KINASE"/>
    <property type="match status" value="1"/>
</dbReference>
<proteinExistence type="inferred from homology"/>
<dbReference type="AlphaFoldDB" id="A0A6A4H1P1"/>
<dbReference type="SMART" id="SM00220">
    <property type="entry name" value="S_TKc"/>
    <property type="match status" value="1"/>
</dbReference>
<evidence type="ECO:0000256" key="3">
    <source>
        <dbReference type="ARBA" id="ARBA00022527"/>
    </source>
</evidence>
<protein>
    <recommendedName>
        <fullName evidence="2">mitogen-activated protein kinase kinase kinase</fullName>
        <ecNumber evidence="2">2.7.11.25</ecNumber>
    </recommendedName>
</protein>
<feature type="compositionally biased region" description="Polar residues" evidence="11">
    <location>
        <begin position="394"/>
        <end position="421"/>
    </location>
</feature>
<keyword evidence="4" id="KW-0808">Transferase</keyword>
<feature type="region of interest" description="Disordered" evidence="11">
    <location>
        <begin position="811"/>
        <end position="874"/>
    </location>
</feature>
<feature type="region of interest" description="Disordered" evidence="11">
    <location>
        <begin position="534"/>
        <end position="555"/>
    </location>
</feature>
<evidence type="ECO:0000256" key="9">
    <source>
        <dbReference type="ARBA" id="ARBA00048329"/>
    </source>
</evidence>
<organism evidence="14 15">
    <name type="scientific">Gymnopus androsaceus JB14</name>
    <dbReference type="NCBI Taxonomy" id="1447944"/>
    <lineage>
        <taxon>Eukaryota</taxon>
        <taxon>Fungi</taxon>
        <taxon>Dikarya</taxon>
        <taxon>Basidiomycota</taxon>
        <taxon>Agaricomycotina</taxon>
        <taxon>Agaricomycetes</taxon>
        <taxon>Agaricomycetidae</taxon>
        <taxon>Agaricales</taxon>
        <taxon>Marasmiineae</taxon>
        <taxon>Omphalotaceae</taxon>
        <taxon>Gymnopus</taxon>
    </lineage>
</organism>
<feature type="region of interest" description="Disordered" evidence="11">
    <location>
        <begin position="573"/>
        <end position="596"/>
    </location>
</feature>
<dbReference type="PROSITE" id="PS50011">
    <property type="entry name" value="PROTEIN_KINASE_DOM"/>
    <property type="match status" value="1"/>
</dbReference>
<feature type="compositionally biased region" description="Acidic residues" evidence="11">
    <location>
        <begin position="846"/>
        <end position="872"/>
    </location>
</feature>
<dbReference type="FunFam" id="1.10.510.10:FF:000334">
    <property type="entry name" value="Serine/threonine-protein kinase STE11"/>
    <property type="match status" value="1"/>
</dbReference>
<evidence type="ECO:0000256" key="11">
    <source>
        <dbReference type="SAM" id="MobiDB-lite"/>
    </source>
</evidence>
<evidence type="ECO:0000259" key="12">
    <source>
        <dbReference type="PROSITE" id="PS50011"/>
    </source>
</evidence>
<comment type="catalytic activity">
    <reaction evidence="8">
        <text>L-threonyl-[protein] + ATP = O-phospho-L-threonyl-[protein] + ADP + H(+)</text>
        <dbReference type="Rhea" id="RHEA:46608"/>
        <dbReference type="Rhea" id="RHEA-COMP:11060"/>
        <dbReference type="Rhea" id="RHEA-COMP:11605"/>
        <dbReference type="ChEBI" id="CHEBI:15378"/>
        <dbReference type="ChEBI" id="CHEBI:30013"/>
        <dbReference type="ChEBI" id="CHEBI:30616"/>
        <dbReference type="ChEBI" id="CHEBI:61977"/>
        <dbReference type="ChEBI" id="CHEBI:456216"/>
        <dbReference type="EC" id="2.7.11.25"/>
    </reaction>
</comment>
<dbReference type="InterPro" id="IPR013761">
    <property type="entry name" value="SAM/pointed_sf"/>
</dbReference>
<dbReference type="SUPFAM" id="SSF47769">
    <property type="entry name" value="SAM/Pointed domain"/>
    <property type="match status" value="1"/>
</dbReference>
<keyword evidence="6" id="KW-0418">Kinase</keyword>
<name>A0A6A4H1P1_9AGAR</name>
<evidence type="ECO:0000256" key="1">
    <source>
        <dbReference type="ARBA" id="ARBA00006529"/>
    </source>
</evidence>
<evidence type="ECO:0000256" key="8">
    <source>
        <dbReference type="ARBA" id="ARBA00047559"/>
    </source>
</evidence>
<gene>
    <name evidence="14" type="ORF">BT96DRAFT_925190</name>
</gene>
<dbReference type="FunFam" id="3.30.200.20:FF:000387">
    <property type="entry name" value="Serine/threonine-protein kinase STE11"/>
    <property type="match status" value="1"/>
</dbReference>
<evidence type="ECO:0000256" key="6">
    <source>
        <dbReference type="ARBA" id="ARBA00022777"/>
    </source>
</evidence>
<feature type="compositionally biased region" description="Polar residues" evidence="11">
    <location>
        <begin position="667"/>
        <end position="685"/>
    </location>
</feature>
<feature type="compositionally biased region" description="Low complexity" evidence="11">
    <location>
        <begin position="226"/>
        <end position="248"/>
    </location>
</feature>
<feature type="domain" description="SAM" evidence="13">
    <location>
        <begin position="72"/>
        <end position="135"/>
    </location>
</feature>
<keyword evidence="3" id="KW-0723">Serine/threonine-protein kinase</keyword>